<proteinExistence type="inferred from homology"/>
<evidence type="ECO:0000313" key="3">
    <source>
        <dbReference type="EMBL" id="KAG7575463.1"/>
    </source>
</evidence>
<comment type="caution">
    <text evidence="3">The sequence shown here is derived from an EMBL/GenBank/DDBJ whole genome shotgun (WGS) entry which is preliminary data.</text>
</comment>
<sequence>MTSRTVPLHLATFAIVTPNNNPLYVHSYTGVQDELRYHHIAHSALDIIEERESNVARKEDNFLGLLFSMDDLAVYGYRTASRLRIIVSLGLIDGIIKDSDVVTICRTIHQLYNTASANPFLLLNSNPTPKAEVISPLPPISDGALSLSTLPRPEDLRLSGKMKYGAERLGRLLNGGRS</sequence>
<name>A0A8K0NVU7_9TREE</name>
<dbReference type="EMBL" id="JABELV010000003">
    <property type="protein sequence ID" value="KAG7575463.1"/>
    <property type="molecule type" value="Genomic_DNA"/>
</dbReference>
<comment type="similarity">
    <text evidence="1">Belongs to the TRAPP small subunits family. Sedlin subfamily.</text>
</comment>
<organism evidence="3 4">
    <name type="scientific">Filobasidium floriforme</name>
    <dbReference type="NCBI Taxonomy" id="5210"/>
    <lineage>
        <taxon>Eukaryota</taxon>
        <taxon>Fungi</taxon>
        <taxon>Dikarya</taxon>
        <taxon>Basidiomycota</taxon>
        <taxon>Agaricomycotina</taxon>
        <taxon>Tremellomycetes</taxon>
        <taxon>Filobasidiales</taxon>
        <taxon>Filobasidiaceae</taxon>
        <taxon>Filobasidium</taxon>
    </lineage>
</organism>
<dbReference type="GO" id="GO:0006888">
    <property type="term" value="P:endoplasmic reticulum to Golgi vesicle-mediated transport"/>
    <property type="evidence" value="ECO:0007669"/>
    <property type="project" value="InterPro"/>
</dbReference>
<keyword evidence="4" id="KW-1185">Reference proteome</keyword>
<dbReference type="PANTHER" id="PTHR12403">
    <property type="entry name" value="TRAFFICKING PROTEIN PARTICLE COMPLEX SUBUNIT 2"/>
    <property type="match status" value="1"/>
</dbReference>
<dbReference type="Pfam" id="PF04628">
    <property type="entry name" value="Sedlin_N"/>
    <property type="match status" value="1"/>
</dbReference>
<dbReference type="InterPro" id="IPR006722">
    <property type="entry name" value="Sedlin"/>
</dbReference>
<dbReference type="InterPro" id="IPR011012">
    <property type="entry name" value="Longin-like_dom_sf"/>
</dbReference>
<protein>
    <recommendedName>
        <fullName evidence="2">Trafficking protein particle complex subunit 2-like protein</fullName>
    </recommendedName>
</protein>
<dbReference type="InterPro" id="IPR044760">
    <property type="entry name" value="TRAPPC2L"/>
</dbReference>
<dbReference type="SUPFAM" id="SSF64356">
    <property type="entry name" value="SNARE-like"/>
    <property type="match status" value="1"/>
</dbReference>
<dbReference type="Proteomes" id="UP000812966">
    <property type="component" value="Unassembled WGS sequence"/>
</dbReference>
<gene>
    <name evidence="3" type="ORF">FFLO_00282</name>
</gene>
<dbReference type="CDD" id="cd14854">
    <property type="entry name" value="TRAPPC2L"/>
    <property type="match status" value="1"/>
</dbReference>
<dbReference type="AlphaFoldDB" id="A0A8K0NVU7"/>
<evidence type="ECO:0000256" key="2">
    <source>
        <dbReference type="ARBA" id="ARBA00024408"/>
    </source>
</evidence>
<reference evidence="3" key="1">
    <citation type="submission" date="2020-04" db="EMBL/GenBank/DDBJ databases">
        <title>Analysis of mating type loci in Filobasidium floriforme.</title>
        <authorList>
            <person name="Nowrousian M."/>
        </authorList>
    </citation>
    <scope>NUCLEOTIDE SEQUENCE</scope>
    <source>
        <strain evidence="3">CBS 6242</strain>
    </source>
</reference>
<evidence type="ECO:0000256" key="1">
    <source>
        <dbReference type="ARBA" id="ARBA00006626"/>
    </source>
</evidence>
<dbReference type="Gene3D" id="3.30.450.70">
    <property type="match status" value="1"/>
</dbReference>
<evidence type="ECO:0000313" key="4">
    <source>
        <dbReference type="Proteomes" id="UP000812966"/>
    </source>
</evidence>
<accession>A0A8K0NVU7</accession>
<dbReference type="OrthoDB" id="18320at2759"/>
<dbReference type="GO" id="GO:0005737">
    <property type="term" value="C:cytoplasm"/>
    <property type="evidence" value="ECO:0007669"/>
    <property type="project" value="GOC"/>
</dbReference>